<dbReference type="Gene3D" id="3.90.226.10">
    <property type="entry name" value="2-enoyl-CoA Hydratase, Chain A, domain 1"/>
    <property type="match status" value="1"/>
</dbReference>
<accession>A0ABP4EIZ9</accession>
<evidence type="ECO:0000256" key="1">
    <source>
        <dbReference type="ARBA" id="ARBA00005254"/>
    </source>
</evidence>
<keyword evidence="3" id="KW-0456">Lyase</keyword>
<dbReference type="CDD" id="cd06558">
    <property type="entry name" value="crotonase-like"/>
    <property type="match status" value="1"/>
</dbReference>
<dbReference type="RefSeq" id="WP_343996254.1">
    <property type="nucleotide sequence ID" value="NZ_BAAALG010000013.1"/>
</dbReference>
<keyword evidence="6" id="KW-1185">Reference proteome</keyword>
<dbReference type="SUPFAM" id="SSF52096">
    <property type="entry name" value="ClpP/crotonase"/>
    <property type="match status" value="1"/>
</dbReference>
<dbReference type="Proteomes" id="UP001501581">
    <property type="component" value="Unassembled WGS sequence"/>
</dbReference>
<evidence type="ECO:0000256" key="4">
    <source>
        <dbReference type="RuleBase" id="RU003707"/>
    </source>
</evidence>
<proteinExistence type="inferred from homology"/>
<dbReference type="InterPro" id="IPR001753">
    <property type="entry name" value="Enoyl-CoA_hydra/iso"/>
</dbReference>
<comment type="caution">
    <text evidence="5">The sequence shown here is derived from an EMBL/GenBank/DDBJ whole genome shotgun (WGS) entry which is preliminary data.</text>
</comment>
<dbReference type="InterPro" id="IPR029045">
    <property type="entry name" value="ClpP/crotonase-like_dom_sf"/>
</dbReference>
<comment type="similarity">
    <text evidence="1 4">Belongs to the enoyl-CoA hydratase/isomerase family.</text>
</comment>
<dbReference type="EMBL" id="BAAALG010000013">
    <property type="protein sequence ID" value="GAA1111529.1"/>
    <property type="molecule type" value="Genomic_DNA"/>
</dbReference>
<dbReference type="PROSITE" id="PS00166">
    <property type="entry name" value="ENOYL_COA_HYDRATASE"/>
    <property type="match status" value="1"/>
</dbReference>
<dbReference type="NCBIfam" id="NF006100">
    <property type="entry name" value="PRK08252.1"/>
    <property type="match status" value="1"/>
</dbReference>
<evidence type="ECO:0000313" key="6">
    <source>
        <dbReference type="Proteomes" id="UP001501581"/>
    </source>
</evidence>
<dbReference type="InterPro" id="IPR018376">
    <property type="entry name" value="Enoyl-CoA_hyd/isom_CS"/>
</dbReference>
<gene>
    <name evidence="5" type="ORF">GCM10009668_35960</name>
</gene>
<dbReference type="PANTHER" id="PTHR11941">
    <property type="entry name" value="ENOYL-COA HYDRATASE-RELATED"/>
    <property type="match status" value="1"/>
</dbReference>
<organism evidence="5 6">
    <name type="scientific">Nocardioides dubius</name>
    <dbReference type="NCBI Taxonomy" id="317019"/>
    <lineage>
        <taxon>Bacteria</taxon>
        <taxon>Bacillati</taxon>
        <taxon>Actinomycetota</taxon>
        <taxon>Actinomycetes</taxon>
        <taxon>Propionibacteriales</taxon>
        <taxon>Nocardioidaceae</taxon>
        <taxon>Nocardioides</taxon>
    </lineage>
</organism>
<name>A0ABP4EIZ9_9ACTN</name>
<dbReference type="PANTHER" id="PTHR11941:SF169">
    <property type="entry name" value="(7AS)-7A-METHYL-1,5-DIOXO-2,3,5,6,7,7A-HEXAHYDRO-1H-INDENE-CARBOXYL-COA HYDROLASE"/>
    <property type="match status" value="1"/>
</dbReference>
<reference evidence="6" key="1">
    <citation type="journal article" date="2019" name="Int. J. Syst. Evol. Microbiol.">
        <title>The Global Catalogue of Microorganisms (GCM) 10K type strain sequencing project: providing services to taxonomists for standard genome sequencing and annotation.</title>
        <authorList>
            <consortium name="The Broad Institute Genomics Platform"/>
            <consortium name="The Broad Institute Genome Sequencing Center for Infectious Disease"/>
            <person name="Wu L."/>
            <person name="Ma J."/>
        </authorList>
    </citation>
    <scope>NUCLEOTIDE SEQUENCE [LARGE SCALE GENOMIC DNA]</scope>
    <source>
        <strain evidence="6">JCM 13008</strain>
    </source>
</reference>
<sequence>MTTAVSDPATVHYQVRNRVAIITIERPEAMNAVNGAVSTGIGTALSSADADPEVRAVVLTGSGRAFCSGADLKALSRGEDIMAAGHPEWGFAGWVQHRVTVPTIAAVNGFALGGGTELVLAADLAVADPAATFGLPEVRRGLIAAAGGAIRLPRQLPYKVAMELALTGASIDAETARDLGLINRVCEPGAVLKAAVELAERIAANAPLAVAETKRVIQETAALGSSWDEESWRISDQAMRRVVRSEDFAEGTAAFAAKRQPQWRGR</sequence>
<dbReference type="Pfam" id="PF00378">
    <property type="entry name" value="ECH_1"/>
    <property type="match status" value="1"/>
</dbReference>
<protein>
    <submittedName>
        <fullName evidence="5">Crotonase/enoyl-CoA hydratase family protein</fullName>
    </submittedName>
</protein>
<evidence type="ECO:0000313" key="5">
    <source>
        <dbReference type="EMBL" id="GAA1111529.1"/>
    </source>
</evidence>
<evidence type="ECO:0000256" key="2">
    <source>
        <dbReference type="ARBA" id="ARBA00023098"/>
    </source>
</evidence>
<dbReference type="InterPro" id="IPR014748">
    <property type="entry name" value="Enoyl-CoA_hydra_C"/>
</dbReference>
<dbReference type="Gene3D" id="1.10.12.10">
    <property type="entry name" value="Lyase 2-enoyl-coa Hydratase, Chain A, domain 2"/>
    <property type="match status" value="1"/>
</dbReference>
<keyword evidence="2" id="KW-0443">Lipid metabolism</keyword>
<evidence type="ECO:0000256" key="3">
    <source>
        <dbReference type="ARBA" id="ARBA00023239"/>
    </source>
</evidence>